<name>A0AAE0IDK8_9PEZI</name>
<protein>
    <submittedName>
        <fullName evidence="1">Uncharacterized protein</fullName>
    </submittedName>
</protein>
<keyword evidence="2" id="KW-1185">Reference proteome</keyword>
<sequence length="200" mass="22632">MGSSRGPDIALPPHEETSLFDYCMLLIPSNLPNDTSLYEPYYVDATTAKHPSDGRVLCLLGRSRWINDKRVLVLDLEDGLLGPPKYWIFEAEHTLRTLLFRRALLVRLLLRDPFSLEVNRYSVACCLSSPRLLEEFKPLVPVVICSPLQFRTCFRPFSSCNANTPTDINASYSLSFGLEHNGAGTWLARDTWPVHLLHVA</sequence>
<dbReference type="AlphaFoldDB" id="A0AAE0IDK8"/>
<gene>
    <name evidence="1" type="ORF">B0H66DRAFT_532319</name>
</gene>
<evidence type="ECO:0000313" key="2">
    <source>
        <dbReference type="Proteomes" id="UP001283341"/>
    </source>
</evidence>
<dbReference type="Proteomes" id="UP001283341">
    <property type="component" value="Unassembled WGS sequence"/>
</dbReference>
<reference evidence="1" key="2">
    <citation type="submission" date="2023-06" db="EMBL/GenBank/DDBJ databases">
        <authorList>
            <consortium name="Lawrence Berkeley National Laboratory"/>
            <person name="Haridas S."/>
            <person name="Hensen N."/>
            <person name="Bonometti L."/>
            <person name="Westerberg I."/>
            <person name="Brannstrom I.O."/>
            <person name="Guillou S."/>
            <person name="Cros-Aarteil S."/>
            <person name="Calhoun S."/>
            <person name="Kuo A."/>
            <person name="Mondo S."/>
            <person name="Pangilinan J."/>
            <person name="Riley R."/>
            <person name="Labutti K."/>
            <person name="Andreopoulos B."/>
            <person name="Lipzen A."/>
            <person name="Chen C."/>
            <person name="Yanf M."/>
            <person name="Daum C."/>
            <person name="Ng V."/>
            <person name="Clum A."/>
            <person name="Steindorff A."/>
            <person name="Ohm R."/>
            <person name="Martin F."/>
            <person name="Silar P."/>
            <person name="Natvig D."/>
            <person name="Lalanne C."/>
            <person name="Gautier V."/>
            <person name="Ament-Velasquez S.L."/>
            <person name="Kruys A."/>
            <person name="Hutchinson M.I."/>
            <person name="Powell A.J."/>
            <person name="Barry K."/>
            <person name="Miller A.N."/>
            <person name="Grigoriev I.V."/>
            <person name="Debuchy R."/>
            <person name="Gladieux P."/>
            <person name="Thoren M.H."/>
            <person name="Johannesson H."/>
        </authorList>
    </citation>
    <scope>NUCLEOTIDE SEQUENCE</scope>
    <source>
        <strain evidence="1">CBS 118394</strain>
    </source>
</reference>
<evidence type="ECO:0000313" key="1">
    <source>
        <dbReference type="EMBL" id="KAK3323003.1"/>
    </source>
</evidence>
<accession>A0AAE0IDK8</accession>
<reference evidence="1" key="1">
    <citation type="journal article" date="2023" name="Mol. Phylogenet. Evol.">
        <title>Genome-scale phylogeny and comparative genomics of the fungal order Sordariales.</title>
        <authorList>
            <person name="Hensen N."/>
            <person name="Bonometti L."/>
            <person name="Westerberg I."/>
            <person name="Brannstrom I.O."/>
            <person name="Guillou S."/>
            <person name="Cros-Aarteil S."/>
            <person name="Calhoun S."/>
            <person name="Haridas S."/>
            <person name="Kuo A."/>
            <person name="Mondo S."/>
            <person name="Pangilinan J."/>
            <person name="Riley R."/>
            <person name="LaButti K."/>
            <person name="Andreopoulos B."/>
            <person name="Lipzen A."/>
            <person name="Chen C."/>
            <person name="Yan M."/>
            <person name="Daum C."/>
            <person name="Ng V."/>
            <person name="Clum A."/>
            <person name="Steindorff A."/>
            <person name="Ohm R.A."/>
            <person name="Martin F."/>
            <person name="Silar P."/>
            <person name="Natvig D.O."/>
            <person name="Lalanne C."/>
            <person name="Gautier V."/>
            <person name="Ament-Velasquez S.L."/>
            <person name="Kruys A."/>
            <person name="Hutchinson M.I."/>
            <person name="Powell A.J."/>
            <person name="Barry K."/>
            <person name="Miller A.N."/>
            <person name="Grigoriev I.V."/>
            <person name="Debuchy R."/>
            <person name="Gladieux P."/>
            <person name="Hiltunen Thoren M."/>
            <person name="Johannesson H."/>
        </authorList>
    </citation>
    <scope>NUCLEOTIDE SEQUENCE</scope>
    <source>
        <strain evidence="1">CBS 118394</strain>
    </source>
</reference>
<proteinExistence type="predicted"/>
<comment type="caution">
    <text evidence="1">The sequence shown here is derived from an EMBL/GenBank/DDBJ whole genome shotgun (WGS) entry which is preliminary data.</text>
</comment>
<dbReference type="EMBL" id="JAUEDM010000003">
    <property type="protein sequence ID" value="KAK3323003.1"/>
    <property type="molecule type" value="Genomic_DNA"/>
</dbReference>
<organism evidence="1 2">
    <name type="scientific">Apodospora peruviana</name>
    <dbReference type="NCBI Taxonomy" id="516989"/>
    <lineage>
        <taxon>Eukaryota</taxon>
        <taxon>Fungi</taxon>
        <taxon>Dikarya</taxon>
        <taxon>Ascomycota</taxon>
        <taxon>Pezizomycotina</taxon>
        <taxon>Sordariomycetes</taxon>
        <taxon>Sordariomycetidae</taxon>
        <taxon>Sordariales</taxon>
        <taxon>Lasiosphaeriaceae</taxon>
        <taxon>Apodospora</taxon>
    </lineage>
</organism>